<dbReference type="Proteomes" id="UP001156870">
    <property type="component" value="Unassembled WGS sequence"/>
</dbReference>
<dbReference type="CDD" id="cd02440">
    <property type="entry name" value="AdoMet_MTases"/>
    <property type="match status" value="1"/>
</dbReference>
<keyword evidence="1" id="KW-0698">rRNA processing</keyword>
<name>A0AA37T5W6_9GAMM</name>
<dbReference type="Gene3D" id="3.40.50.150">
    <property type="entry name" value="Vaccinia Virus protein VP39"/>
    <property type="match status" value="1"/>
</dbReference>
<feature type="domain" description="S-adenosylmethionine-dependent methyltransferase" evidence="5">
    <location>
        <begin position="37"/>
        <end position="315"/>
    </location>
</feature>
<dbReference type="GO" id="GO:0008168">
    <property type="term" value="F:methyltransferase activity"/>
    <property type="evidence" value="ECO:0007669"/>
    <property type="project" value="UniProtKB-KW"/>
</dbReference>
<keyword evidence="4" id="KW-0949">S-adenosyl-L-methionine</keyword>
<evidence type="ECO:0000256" key="4">
    <source>
        <dbReference type="ARBA" id="ARBA00022691"/>
    </source>
</evidence>
<dbReference type="Pfam" id="PF10672">
    <property type="entry name" value="Methyltrans_SAM"/>
    <property type="match status" value="1"/>
</dbReference>
<evidence type="ECO:0000313" key="6">
    <source>
        <dbReference type="EMBL" id="GLS26326.1"/>
    </source>
</evidence>
<evidence type="ECO:0000259" key="5">
    <source>
        <dbReference type="Pfam" id="PF10672"/>
    </source>
</evidence>
<accession>A0AA37T5W6</accession>
<keyword evidence="7" id="KW-1185">Reference proteome</keyword>
<dbReference type="PANTHER" id="PTHR43042">
    <property type="entry name" value="SAM-DEPENDENT METHYLTRANSFERASE"/>
    <property type="match status" value="1"/>
</dbReference>
<dbReference type="InterPro" id="IPR019614">
    <property type="entry name" value="SAM-dep_methyl-trfase"/>
</dbReference>
<sequence length="320" mass="36144">MSSPLKTLADLFNEQVSLSLEALTREKTVSQSYGESRRLFHGRGGSLAGLEWITIDWFDPLLIITLFKAPDESDWASFAQTLTMMAPEFAEAVIVQRRYEKGAPSEVIWGELNPPYYARRGNLRFELSVGQQQNLGFFLDMEPGRQWLEAHAKGKSVLNLFAFTCAFSVVAVEYGAKKVVNVDMSRSALSRGRENHRLNDHSLEGVSFLGENIMKSWGRIKRAGPFDVVIFDPPSFQKGSFIAERDYHKLVKRIPELMPAGGEVLACLNAPELEASFLAGLFEEYAPTCQFLERLPAHPDFPDVDDNKRLKLCHYRYDLA</sequence>
<dbReference type="GO" id="GO:0006364">
    <property type="term" value="P:rRNA processing"/>
    <property type="evidence" value="ECO:0007669"/>
    <property type="project" value="UniProtKB-KW"/>
</dbReference>
<dbReference type="PANTHER" id="PTHR43042:SF3">
    <property type="entry name" value="RIBOSOMAL RNA LARGE SUBUNIT METHYLTRANSFERASE YWBD-RELATED"/>
    <property type="match status" value="1"/>
</dbReference>
<evidence type="ECO:0000256" key="3">
    <source>
        <dbReference type="ARBA" id="ARBA00022679"/>
    </source>
</evidence>
<reference evidence="6 7" key="1">
    <citation type="journal article" date="2014" name="Int. J. Syst. Evol. Microbiol.">
        <title>Complete genome sequence of Corynebacterium casei LMG S-19264T (=DSM 44701T), isolated from a smear-ripened cheese.</title>
        <authorList>
            <consortium name="US DOE Joint Genome Institute (JGI-PGF)"/>
            <person name="Walter F."/>
            <person name="Albersmeier A."/>
            <person name="Kalinowski J."/>
            <person name="Ruckert C."/>
        </authorList>
    </citation>
    <scope>NUCLEOTIDE SEQUENCE [LARGE SCALE GENOMIC DNA]</scope>
    <source>
        <strain evidence="6 7">NBRC 110095</strain>
    </source>
</reference>
<dbReference type="InterPro" id="IPR029063">
    <property type="entry name" value="SAM-dependent_MTases_sf"/>
</dbReference>
<dbReference type="GO" id="GO:0032259">
    <property type="term" value="P:methylation"/>
    <property type="evidence" value="ECO:0007669"/>
    <property type="project" value="UniProtKB-KW"/>
</dbReference>
<gene>
    <name evidence="6" type="ORF">GCM10007877_20410</name>
</gene>
<dbReference type="EMBL" id="BSPD01000042">
    <property type="protein sequence ID" value="GLS26326.1"/>
    <property type="molecule type" value="Genomic_DNA"/>
</dbReference>
<dbReference type="SUPFAM" id="SSF53335">
    <property type="entry name" value="S-adenosyl-L-methionine-dependent methyltransferases"/>
    <property type="match status" value="1"/>
</dbReference>
<evidence type="ECO:0000313" key="7">
    <source>
        <dbReference type="Proteomes" id="UP001156870"/>
    </source>
</evidence>
<protein>
    <submittedName>
        <fullName evidence="6">Methyltransferase</fullName>
    </submittedName>
</protein>
<organism evidence="6 7">
    <name type="scientific">Marinibactrum halimedae</name>
    <dbReference type="NCBI Taxonomy" id="1444977"/>
    <lineage>
        <taxon>Bacteria</taxon>
        <taxon>Pseudomonadati</taxon>
        <taxon>Pseudomonadota</taxon>
        <taxon>Gammaproteobacteria</taxon>
        <taxon>Cellvibrionales</taxon>
        <taxon>Cellvibrionaceae</taxon>
        <taxon>Marinibactrum</taxon>
    </lineage>
</organism>
<keyword evidence="2 6" id="KW-0489">Methyltransferase</keyword>
<dbReference type="AlphaFoldDB" id="A0AA37T5W6"/>
<evidence type="ECO:0000256" key="1">
    <source>
        <dbReference type="ARBA" id="ARBA00022552"/>
    </source>
</evidence>
<dbReference type="RefSeq" id="WP_232592410.1">
    <property type="nucleotide sequence ID" value="NZ_BSPD01000042.1"/>
</dbReference>
<evidence type="ECO:0000256" key="2">
    <source>
        <dbReference type="ARBA" id="ARBA00022603"/>
    </source>
</evidence>
<comment type="caution">
    <text evidence="6">The sequence shown here is derived from an EMBL/GenBank/DDBJ whole genome shotgun (WGS) entry which is preliminary data.</text>
</comment>
<proteinExistence type="predicted"/>
<keyword evidence="3" id="KW-0808">Transferase</keyword>